<dbReference type="Gene3D" id="3.40.50.1010">
    <property type="entry name" value="5'-nuclease"/>
    <property type="match status" value="1"/>
</dbReference>
<feature type="region of interest" description="Disordered" evidence="1">
    <location>
        <begin position="1"/>
        <end position="26"/>
    </location>
</feature>
<organism evidence="3 4">
    <name type="scientific">Daphnia pulex</name>
    <name type="common">Water flea</name>
    <dbReference type="NCBI Taxonomy" id="6669"/>
    <lineage>
        <taxon>Eukaryota</taxon>
        <taxon>Metazoa</taxon>
        <taxon>Ecdysozoa</taxon>
        <taxon>Arthropoda</taxon>
        <taxon>Crustacea</taxon>
        <taxon>Branchiopoda</taxon>
        <taxon>Diplostraca</taxon>
        <taxon>Cladocera</taxon>
        <taxon>Anomopoda</taxon>
        <taxon>Daphniidae</taxon>
        <taxon>Daphnia</taxon>
    </lineage>
</organism>
<dbReference type="AlphaFoldDB" id="E9HS54"/>
<dbReference type="KEGG" id="dpx:DAPPUDRAFT_264714"/>
<dbReference type="Pfam" id="PF13638">
    <property type="entry name" value="PIN_4"/>
    <property type="match status" value="1"/>
</dbReference>
<sequence length="196" mass="22560">MEIADKEKESVSGSNEEADEDDLSDVEEGETKLFSKFKYQVGLSRSIRKVWATLAAIFNVFKRCQKEDVDQYQKVPLEEEWKLYGLDSMSLFHAPIDFESVPAPSHTNFDLSTLSDVFWVAGVSALSDFTHLIKKVIKSRKLIVVVPDIVISEIDPLKRESASVRECIRWLETCFRTGNRFIRAQRQNEHQVIPLY</sequence>
<proteinExistence type="predicted"/>
<evidence type="ECO:0000313" key="3">
    <source>
        <dbReference type="EMBL" id="EFX65429.1"/>
    </source>
</evidence>
<dbReference type="HOGENOM" id="CLU_1391521_0_0_1"/>
<keyword evidence="4" id="KW-1185">Reference proteome</keyword>
<evidence type="ECO:0000313" key="4">
    <source>
        <dbReference type="Proteomes" id="UP000000305"/>
    </source>
</evidence>
<gene>
    <name evidence="3" type="ORF">DAPPUDRAFT_264714</name>
</gene>
<evidence type="ECO:0000256" key="1">
    <source>
        <dbReference type="SAM" id="MobiDB-lite"/>
    </source>
</evidence>
<dbReference type="InterPro" id="IPR002716">
    <property type="entry name" value="PIN_dom"/>
</dbReference>
<feature type="compositionally biased region" description="Acidic residues" evidence="1">
    <location>
        <begin position="16"/>
        <end position="26"/>
    </location>
</feature>
<name>E9HS54_DAPPU</name>
<dbReference type="STRING" id="6669.E9HS54"/>
<protein>
    <recommendedName>
        <fullName evidence="2">PIN domain-containing protein</fullName>
    </recommendedName>
</protein>
<accession>E9HS54</accession>
<dbReference type="EMBL" id="GL732745">
    <property type="protein sequence ID" value="EFX65429.1"/>
    <property type="molecule type" value="Genomic_DNA"/>
</dbReference>
<dbReference type="Proteomes" id="UP000000305">
    <property type="component" value="Unassembled WGS sequence"/>
</dbReference>
<feature type="compositionally biased region" description="Basic and acidic residues" evidence="1">
    <location>
        <begin position="1"/>
        <end position="10"/>
    </location>
</feature>
<dbReference type="OrthoDB" id="5920073at2759"/>
<dbReference type="InParanoid" id="E9HS54"/>
<evidence type="ECO:0000259" key="2">
    <source>
        <dbReference type="Pfam" id="PF13638"/>
    </source>
</evidence>
<feature type="domain" description="PIN" evidence="2">
    <location>
        <begin position="133"/>
        <end position="190"/>
    </location>
</feature>
<dbReference type="eggNOG" id="KOG2162">
    <property type="taxonomic scope" value="Eukaryota"/>
</dbReference>
<reference evidence="3 4" key="1">
    <citation type="journal article" date="2011" name="Science">
        <title>The ecoresponsive genome of Daphnia pulex.</title>
        <authorList>
            <person name="Colbourne J.K."/>
            <person name="Pfrender M.E."/>
            <person name="Gilbert D."/>
            <person name="Thomas W.K."/>
            <person name="Tucker A."/>
            <person name="Oakley T.H."/>
            <person name="Tokishita S."/>
            <person name="Aerts A."/>
            <person name="Arnold G.J."/>
            <person name="Basu M.K."/>
            <person name="Bauer D.J."/>
            <person name="Caceres C.E."/>
            <person name="Carmel L."/>
            <person name="Casola C."/>
            <person name="Choi J.H."/>
            <person name="Detter J.C."/>
            <person name="Dong Q."/>
            <person name="Dusheyko S."/>
            <person name="Eads B.D."/>
            <person name="Frohlich T."/>
            <person name="Geiler-Samerotte K.A."/>
            <person name="Gerlach D."/>
            <person name="Hatcher P."/>
            <person name="Jogdeo S."/>
            <person name="Krijgsveld J."/>
            <person name="Kriventseva E.V."/>
            <person name="Kultz D."/>
            <person name="Laforsch C."/>
            <person name="Lindquist E."/>
            <person name="Lopez J."/>
            <person name="Manak J.R."/>
            <person name="Muller J."/>
            <person name="Pangilinan J."/>
            <person name="Patwardhan R.P."/>
            <person name="Pitluck S."/>
            <person name="Pritham E.J."/>
            <person name="Rechtsteiner A."/>
            <person name="Rho M."/>
            <person name="Rogozin I.B."/>
            <person name="Sakarya O."/>
            <person name="Salamov A."/>
            <person name="Schaack S."/>
            <person name="Shapiro H."/>
            <person name="Shiga Y."/>
            <person name="Skalitzky C."/>
            <person name="Smith Z."/>
            <person name="Souvorov A."/>
            <person name="Sung W."/>
            <person name="Tang Z."/>
            <person name="Tsuchiya D."/>
            <person name="Tu H."/>
            <person name="Vos H."/>
            <person name="Wang M."/>
            <person name="Wolf Y.I."/>
            <person name="Yamagata H."/>
            <person name="Yamada T."/>
            <person name="Ye Y."/>
            <person name="Shaw J.R."/>
            <person name="Andrews J."/>
            <person name="Crease T.J."/>
            <person name="Tang H."/>
            <person name="Lucas S.M."/>
            <person name="Robertson H.M."/>
            <person name="Bork P."/>
            <person name="Koonin E.V."/>
            <person name="Zdobnov E.M."/>
            <person name="Grigoriev I.V."/>
            <person name="Lynch M."/>
            <person name="Boore J.L."/>
        </authorList>
    </citation>
    <scope>NUCLEOTIDE SEQUENCE [LARGE SCALE GENOMIC DNA]</scope>
</reference>